<dbReference type="InterPro" id="IPR004360">
    <property type="entry name" value="Glyas_Fos-R_dOase_dom"/>
</dbReference>
<dbReference type="InterPro" id="IPR029068">
    <property type="entry name" value="Glyas_Bleomycin-R_OHBP_Dase"/>
</dbReference>
<proteinExistence type="predicted"/>
<comment type="caution">
    <text evidence="2">The sequence shown here is derived from an EMBL/GenBank/DDBJ whole genome shotgun (WGS) entry which is preliminary data.</text>
</comment>
<dbReference type="RefSeq" id="WP_129314002.1">
    <property type="nucleotide sequence ID" value="NZ_NOIQ01000001.1"/>
</dbReference>
<dbReference type="Pfam" id="PF00903">
    <property type="entry name" value="Glyoxalase"/>
    <property type="match status" value="1"/>
</dbReference>
<dbReference type="Gene3D" id="3.10.180.10">
    <property type="entry name" value="2,3-Dihydroxybiphenyl 1,2-Dioxygenase, domain 1"/>
    <property type="match status" value="1"/>
</dbReference>
<dbReference type="PROSITE" id="PS51819">
    <property type="entry name" value="VOC"/>
    <property type="match status" value="1"/>
</dbReference>
<evidence type="ECO:0000313" key="2">
    <source>
        <dbReference type="EMBL" id="MUN53894.1"/>
    </source>
</evidence>
<name>A0A7K1LFD2_9MICC</name>
<dbReference type="EMBL" id="WOGT01000001">
    <property type="protein sequence ID" value="MUN53894.1"/>
    <property type="molecule type" value="Genomic_DNA"/>
</dbReference>
<dbReference type="Proteomes" id="UP000462152">
    <property type="component" value="Unassembled WGS sequence"/>
</dbReference>
<keyword evidence="3" id="KW-1185">Reference proteome</keyword>
<protein>
    <submittedName>
        <fullName evidence="2">VOC family protein</fullName>
    </submittedName>
</protein>
<organism evidence="2 3">
    <name type="scientific">Rothia koreensis</name>
    <dbReference type="NCBI Taxonomy" id="592378"/>
    <lineage>
        <taxon>Bacteria</taxon>
        <taxon>Bacillati</taxon>
        <taxon>Actinomycetota</taxon>
        <taxon>Actinomycetes</taxon>
        <taxon>Micrococcales</taxon>
        <taxon>Micrococcaceae</taxon>
        <taxon>Rothia</taxon>
    </lineage>
</organism>
<dbReference type="OrthoDB" id="9798201at2"/>
<sequence>MELASVRIITDDLDEMVGFYELVTGICAQRPAPVFAELVTPLATLAIGHSSTVPLFGEGVAEPRANRTAIIELRVADVDAVHRRLQDQVDSWVQVPTDMPWGNRSALLRDPDGNLVNLFTPVSAEARARFADRNTSTRS</sequence>
<evidence type="ECO:0000313" key="3">
    <source>
        <dbReference type="Proteomes" id="UP000462152"/>
    </source>
</evidence>
<evidence type="ECO:0000259" key="1">
    <source>
        <dbReference type="PROSITE" id="PS51819"/>
    </source>
</evidence>
<feature type="domain" description="VOC" evidence="1">
    <location>
        <begin position="2"/>
        <end position="121"/>
    </location>
</feature>
<dbReference type="AlphaFoldDB" id="A0A7K1LFD2"/>
<dbReference type="SUPFAM" id="SSF54593">
    <property type="entry name" value="Glyoxalase/Bleomycin resistance protein/Dihydroxybiphenyl dioxygenase"/>
    <property type="match status" value="1"/>
</dbReference>
<gene>
    <name evidence="2" type="ORF">GMA10_01400</name>
</gene>
<reference evidence="2 3" key="1">
    <citation type="submission" date="2019-12" db="EMBL/GenBank/DDBJ databases">
        <authorList>
            <person name="Li J."/>
            <person name="Shi Y."/>
            <person name="Xu G."/>
            <person name="Xiao D."/>
            <person name="Ran X."/>
        </authorList>
    </citation>
    <scope>NUCLEOTIDE SEQUENCE [LARGE SCALE GENOMIC DNA]</scope>
    <source>
        <strain evidence="2 3">JCM 15915</strain>
    </source>
</reference>
<dbReference type="InterPro" id="IPR037523">
    <property type="entry name" value="VOC_core"/>
</dbReference>
<accession>A0A7K1LFD2</accession>